<protein>
    <submittedName>
        <fullName evidence="2">Uncharacterized protein</fullName>
    </submittedName>
</protein>
<evidence type="ECO:0000313" key="3">
    <source>
        <dbReference type="Proteomes" id="UP001238163"/>
    </source>
</evidence>
<gene>
    <name evidence="2" type="ORF">J3R75_000813</name>
</gene>
<dbReference type="Pfam" id="PF22091">
    <property type="entry name" value="DUF6941"/>
    <property type="match status" value="1"/>
</dbReference>
<dbReference type="EMBL" id="JAUSVL010000001">
    <property type="protein sequence ID" value="MDQ0288706.1"/>
    <property type="molecule type" value="Genomic_DNA"/>
</dbReference>
<proteinExistence type="predicted"/>
<feature type="region of interest" description="Disordered" evidence="1">
    <location>
        <begin position="133"/>
        <end position="155"/>
    </location>
</feature>
<organism evidence="2 3">
    <name type="scientific">Oligosphaera ethanolica</name>
    <dbReference type="NCBI Taxonomy" id="760260"/>
    <lineage>
        <taxon>Bacteria</taxon>
        <taxon>Pseudomonadati</taxon>
        <taxon>Lentisphaerota</taxon>
        <taxon>Oligosphaeria</taxon>
        <taxon>Oligosphaerales</taxon>
        <taxon>Oligosphaeraceae</taxon>
        <taxon>Oligosphaera</taxon>
    </lineage>
</organism>
<evidence type="ECO:0000256" key="1">
    <source>
        <dbReference type="SAM" id="MobiDB-lite"/>
    </source>
</evidence>
<reference evidence="2" key="1">
    <citation type="submission" date="2023-07" db="EMBL/GenBank/DDBJ databases">
        <title>Genomic Encyclopedia of Type Strains, Phase IV (KMG-IV): sequencing the most valuable type-strain genomes for metagenomic binning, comparative biology and taxonomic classification.</title>
        <authorList>
            <person name="Goeker M."/>
        </authorList>
    </citation>
    <scope>NUCLEOTIDE SEQUENCE</scope>
    <source>
        <strain evidence="2">DSM 24202</strain>
    </source>
</reference>
<feature type="compositionally biased region" description="Pro residues" evidence="1">
    <location>
        <begin position="146"/>
        <end position="155"/>
    </location>
</feature>
<accession>A0AAE3VE18</accession>
<sequence>MSYSELPIGLALLVCDTVIEDRRTLKKSLVGLFSQINVGKLPYVHPGLFLFVSLTGGTGEYPCEILCEHVDSAEKVFAMKCKVAFKSPYDVAELVFALRSLRFTQPGRYWIKVLVESMPLMMRPLVVTCRPPAAPGGAADPGQRPAAPPPPPPQP</sequence>
<comment type="caution">
    <text evidence="2">The sequence shown here is derived from an EMBL/GenBank/DDBJ whole genome shotgun (WGS) entry which is preliminary data.</text>
</comment>
<dbReference type="InterPro" id="IPR054221">
    <property type="entry name" value="DUF6941"/>
</dbReference>
<name>A0AAE3VE18_9BACT</name>
<keyword evidence="3" id="KW-1185">Reference proteome</keyword>
<dbReference type="Proteomes" id="UP001238163">
    <property type="component" value="Unassembled WGS sequence"/>
</dbReference>
<feature type="compositionally biased region" description="Low complexity" evidence="1">
    <location>
        <begin position="135"/>
        <end position="145"/>
    </location>
</feature>
<dbReference type="AlphaFoldDB" id="A0AAE3VE18"/>
<evidence type="ECO:0000313" key="2">
    <source>
        <dbReference type="EMBL" id="MDQ0288706.1"/>
    </source>
</evidence>
<dbReference type="RefSeq" id="WP_307260039.1">
    <property type="nucleotide sequence ID" value="NZ_JAUSVL010000001.1"/>
</dbReference>